<accession>U6GAW0</accession>
<dbReference type="PANTHER" id="PTHR46007:SF12">
    <property type="entry name" value="C2H2-TYPE DOMAIN-CONTAINING PROTEIN-RELATED"/>
    <property type="match status" value="1"/>
</dbReference>
<dbReference type="InterPro" id="IPR051647">
    <property type="entry name" value="Mediator_comp_sub12"/>
</dbReference>
<reference evidence="4" key="2">
    <citation type="submission" date="2013-10" db="EMBL/GenBank/DDBJ databases">
        <authorList>
            <person name="Aslett M."/>
        </authorList>
    </citation>
    <scope>NUCLEOTIDE SEQUENCE [LARGE SCALE GENOMIC DNA]</scope>
    <source>
        <strain evidence="4">Houghton</strain>
    </source>
</reference>
<keyword evidence="1" id="KW-0175">Coiled coil</keyword>
<keyword evidence="5" id="KW-1185">Reference proteome</keyword>
<feature type="coiled-coil region" evidence="1">
    <location>
        <begin position="54"/>
        <end position="81"/>
    </location>
</feature>
<dbReference type="GO" id="GO:0003713">
    <property type="term" value="F:transcription coactivator activity"/>
    <property type="evidence" value="ECO:0007669"/>
    <property type="project" value="TreeGrafter"/>
</dbReference>
<dbReference type="PANTHER" id="PTHR46007">
    <property type="entry name" value="MEDIATOR OF RNA POLYMERASE II TRANSCRIPTION SUBUNIT 12"/>
    <property type="match status" value="1"/>
</dbReference>
<dbReference type="VEuPathDB" id="ToxoDB:EAH_00019020"/>
<reference evidence="4" key="1">
    <citation type="submission" date="2013-10" db="EMBL/GenBank/DDBJ databases">
        <title>Genomic analysis of the causative agents of coccidiosis in chickens.</title>
        <authorList>
            <person name="Reid A.J."/>
            <person name="Blake D."/>
            <person name="Billington K."/>
            <person name="Browne H."/>
            <person name="Dunn M."/>
            <person name="Hung S."/>
            <person name="Kawahara F."/>
            <person name="Miranda-Saavedra D."/>
            <person name="Mourier T."/>
            <person name="Nagra H."/>
            <person name="Otto T.D."/>
            <person name="Rawlings N."/>
            <person name="Sanchez A."/>
            <person name="Sanders M."/>
            <person name="Subramaniam C."/>
            <person name="Tay Y."/>
            <person name="Dear P."/>
            <person name="Doerig C."/>
            <person name="Gruber A."/>
            <person name="Parkinson J."/>
            <person name="Shirley M."/>
            <person name="Wan K.L."/>
            <person name="Berriman M."/>
            <person name="Tomley F."/>
            <person name="Pain A."/>
        </authorList>
    </citation>
    <scope>NUCLEOTIDE SEQUENCE [LARGE SCALE GENOMIC DNA]</scope>
    <source>
        <strain evidence="4">Houghton</strain>
    </source>
</reference>
<evidence type="ECO:0000256" key="2">
    <source>
        <dbReference type="SAM" id="MobiDB-lite"/>
    </source>
</evidence>
<dbReference type="Pfam" id="PF13020">
    <property type="entry name" value="NOV_C"/>
    <property type="match status" value="1"/>
</dbReference>
<evidence type="ECO:0000259" key="3">
    <source>
        <dbReference type="Pfam" id="PF13020"/>
    </source>
</evidence>
<feature type="compositionally biased region" description="Low complexity" evidence="2">
    <location>
        <begin position="326"/>
        <end position="359"/>
    </location>
</feature>
<dbReference type="AlphaFoldDB" id="U6GAW0"/>
<dbReference type="RefSeq" id="XP_013252853.1">
    <property type="nucleotide sequence ID" value="XM_013397399.1"/>
</dbReference>
<dbReference type="EMBL" id="HG670432">
    <property type="protein sequence ID" value="CDI76647.1"/>
    <property type="molecule type" value="Genomic_DNA"/>
</dbReference>
<feature type="compositionally biased region" description="Low complexity" evidence="2">
    <location>
        <begin position="307"/>
        <end position="317"/>
    </location>
</feature>
<feature type="region of interest" description="Disordered" evidence="2">
    <location>
        <begin position="307"/>
        <end position="370"/>
    </location>
</feature>
<dbReference type="OrthoDB" id="333062at2759"/>
<organism evidence="4 5">
    <name type="scientific">Eimeria acervulina</name>
    <name type="common">Coccidian parasite</name>
    <dbReference type="NCBI Taxonomy" id="5801"/>
    <lineage>
        <taxon>Eukaryota</taxon>
        <taxon>Sar</taxon>
        <taxon>Alveolata</taxon>
        <taxon>Apicomplexa</taxon>
        <taxon>Conoidasida</taxon>
        <taxon>Coccidia</taxon>
        <taxon>Eucoccidiorida</taxon>
        <taxon>Eimeriorina</taxon>
        <taxon>Eimeriidae</taxon>
        <taxon>Eimeria</taxon>
    </lineage>
</organism>
<protein>
    <recommendedName>
        <fullName evidence="3">Protein NO VEIN C-terminal domain-containing protein</fullName>
    </recommendedName>
</protein>
<sequence>MCLKTEQPQQQQQHQNMGADLWASVSWVPAAPGATVANEELTNLLLKGVARSLELLLLNELQEQQQQQQQMQQQRQQQQQHHCGLSAPRNNSCSTVCICGCTSPCFVSVKQQETAAAFAAGLLRRVYVHLVAALLLSPAPTVDTARSSAALLLPADEARQWQQQQQQQQEQQRQQQQQQQKQHRWHLVRGEWRGHSLQAAGELCLLVDAAAAAEATRRAPATAAAAEAAAAAREAIAAEFVGPVALLLHRHVVYAARSSRSRCCCCCMALLAAKWLPVLVGSTVQQQLVLLRSQGLPAAAAELMEQQQKPQVQLMMQNASAEERTSSSSSNSSSKNSSGKDSGSTNSSSSSTGLFLSSSTRASAREVPLTRGEAAKMHQYFSTLEMMEVDGYTDTARDAPRLPVVSLLRHENSSSSSSSSSVGDIAKMPQKGADLLTVALETWTQMSREQQQHQQEQQEKLEQQLQLLISPQRQLHASWRKRIAAEVVQRLSARPSSSSSSICSKDVSLSSAAAQRPAAGATAGITPAAATGGACGEGDTVWSVSRGGSPPSAATEAAMPESAAAATAATCFWLNGQQESGLPFDLLLKIKHEHGREEMLFLEVKASLLDTWEFCLSPPQLRFAAAHPRDFVVLMVSSLRSGCPRWAAVSSVSSCLHFEKGETDSQEDPQDLEIVHLRCRCCRPSQSVGESPENS</sequence>
<feature type="compositionally biased region" description="Low complexity" evidence="2">
    <location>
        <begin position="162"/>
        <end position="180"/>
    </location>
</feature>
<evidence type="ECO:0000256" key="1">
    <source>
        <dbReference type="SAM" id="Coils"/>
    </source>
</evidence>
<dbReference type="GO" id="GO:0045944">
    <property type="term" value="P:positive regulation of transcription by RNA polymerase II"/>
    <property type="evidence" value="ECO:0007669"/>
    <property type="project" value="TreeGrafter"/>
</dbReference>
<dbReference type="GO" id="GO:0016592">
    <property type="term" value="C:mediator complex"/>
    <property type="evidence" value="ECO:0007669"/>
    <property type="project" value="TreeGrafter"/>
</dbReference>
<gene>
    <name evidence="4" type="ORF">EAH_00019020</name>
</gene>
<dbReference type="GeneID" id="25269972"/>
<name>U6GAW0_EIMAC</name>
<feature type="domain" description="Protein NO VEIN C-terminal" evidence="3">
    <location>
        <begin position="566"/>
        <end position="639"/>
    </location>
</feature>
<dbReference type="OMA" id="DTWEFCL"/>
<feature type="region of interest" description="Disordered" evidence="2">
    <location>
        <begin position="162"/>
        <end position="182"/>
    </location>
</feature>
<evidence type="ECO:0000313" key="4">
    <source>
        <dbReference type="EMBL" id="CDI76647.1"/>
    </source>
</evidence>
<dbReference type="InterPro" id="IPR024975">
    <property type="entry name" value="NOV_C"/>
</dbReference>
<evidence type="ECO:0000313" key="5">
    <source>
        <dbReference type="Proteomes" id="UP000018050"/>
    </source>
</evidence>
<dbReference type="Proteomes" id="UP000018050">
    <property type="component" value="Unassembled WGS sequence"/>
</dbReference>
<proteinExistence type="predicted"/>